<keyword evidence="11" id="KW-0282">Flagellum</keyword>
<evidence type="ECO:0000256" key="6">
    <source>
        <dbReference type="ARBA" id="ARBA00023136"/>
    </source>
</evidence>
<dbReference type="RefSeq" id="WP_066479951.1">
    <property type="nucleotide sequence ID" value="NZ_BCNT01000011.1"/>
</dbReference>
<dbReference type="Proteomes" id="UP001597463">
    <property type="component" value="Unassembled WGS sequence"/>
</dbReference>
<dbReference type="InterPro" id="IPR000527">
    <property type="entry name" value="Flag_Lring"/>
</dbReference>
<proteinExistence type="inferred from homology"/>
<dbReference type="PANTHER" id="PTHR34933:SF3">
    <property type="entry name" value="FLAGELLAR L-RING PROTEIN"/>
    <property type="match status" value="1"/>
</dbReference>
<evidence type="ECO:0000313" key="11">
    <source>
        <dbReference type="EMBL" id="MFD2753205.1"/>
    </source>
</evidence>
<accession>A0ABW5ULE8</accession>
<evidence type="ECO:0000256" key="3">
    <source>
        <dbReference type="ARBA" id="ARBA00006929"/>
    </source>
</evidence>
<reference evidence="12" key="1">
    <citation type="journal article" date="2019" name="Int. J. Syst. Evol. Microbiol.">
        <title>The Global Catalogue of Microorganisms (GCM) 10K type strain sequencing project: providing services to taxonomists for standard genome sequencing and annotation.</title>
        <authorList>
            <consortium name="The Broad Institute Genomics Platform"/>
            <consortium name="The Broad Institute Genome Sequencing Center for Infectious Disease"/>
            <person name="Wu L."/>
            <person name="Ma J."/>
        </authorList>
    </citation>
    <scope>NUCLEOTIDE SEQUENCE [LARGE SCALE GENOMIC DNA]</scope>
    <source>
        <strain evidence="12">TISTR 1906</strain>
    </source>
</reference>
<gene>
    <name evidence="9" type="primary">flgH</name>
    <name evidence="11" type="ORF">ACFSW6_03830</name>
</gene>
<evidence type="ECO:0000256" key="9">
    <source>
        <dbReference type="HAMAP-Rule" id="MF_00415"/>
    </source>
</evidence>
<keyword evidence="12" id="KW-1185">Reference proteome</keyword>
<keyword evidence="6 9" id="KW-0472">Membrane</keyword>
<feature type="signal peptide" evidence="10">
    <location>
        <begin position="1"/>
        <end position="25"/>
    </location>
</feature>
<comment type="subcellular location">
    <subcellularLocation>
        <location evidence="9">Cell outer membrane</location>
    </subcellularLocation>
    <subcellularLocation>
        <location evidence="9">Bacterial flagellum basal body</location>
    </subcellularLocation>
    <subcellularLocation>
        <location evidence="2">Membrane</location>
    </subcellularLocation>
</comment>
<organism evidence="11 12">
    <name type="scientific">Comamonas terrae</name>
    <dbReference type="NCBI Taxonomy" id="673548"/>
    <lineage>
        <taxon>Bacteria</taxon>
        <taxon>Pseudomonadati</taxon>
        <taxon>Pseudomonadota</taxon>
        <taxon>Betaproteobacteria</taxon>
        <taxon>Burkholderiales</taxon>
        <taxon>Comamonadaceae</taxon>
        <taxon>Comamonas</taxon>
    </lineage>
</organism>
<keyword evidence="11" id="KW-0966">Cell projection</keyword>
<dbReference type="EMBL" id="JBHUMV010000002">
    <property type="protein sequence ID" value="MFD2753205.1"/>
    <property type="molecule type" value="Genomic_DNA"/>
</dbReference>
<comment type="function">
    <text evidence="1 9">Assembles around the rod to form the L-ring and probably protects the motor/basal body from shearing forces during rotation.</text>
</comment>
<evidence type="ECO:0000256" key="10">
    <source>
        <dbReference type="SAM" id="SignalP"/>
    </source>
</evidence>
<dbReference type="Pfam" id="PF02107">
    <property type="entry name" value="FlgH"/>
    <property type="match status" value="1"/>
</dbReference>
<keyword evidence="5 10" id="KW-0732">Signal</keyword>
<evidence type="ECO:0000256" key="1">
    <source>
        <dbReference type="ARBA" id="ARBA00002591"/>
    </source>
</evidence>
<evidence type="ECO:0000313" key="12">
    <source>
        <dbReference type="Proteomes" id="UP001597463"/>
    </source>
</evidence>
<dbReference type="PANTHER" id="PTHR34933">
    <property type="entry name" value="FLAGELLAR L-RING PROTEIN"/>
    <property type="match status" value="1"/>
</dbReference>
<protein>
    <recommendedName>
        <fullName evidence="9">Flagellar L-ring protein</fullName>
    </recommendedName>
    <alternativeName>
        <fullName evidence="9">Basal body L-ring protein</fullName>
    </alternativeName>
</protein>
<feature type="chain" id="PRO_5045419618" description="Flagellar L-ring protein" evidence="10">
    <location>
        <begin position="26"/>
        <end position="238"/>
    </location>
</feature>
<keyword evidence="11" id="KW-0969">Cilium</keyword>
<sequence length="238" mass="24941">MTLSVPSLPASLRTAAALGALLVTAGCATLNPPPPVDMPSTAPPVLQPREQVAHTPTGSLFNASRYRPIFEDQRARMVGDTVTVQIVERVSASQSSDSKVGRTNDMSTGLSAVPLFKGGAENTIKDALTLGVKSDTDFKGSGATTSNNNFTGSIATTVVDVLPNGHLVIAGEKQIGVNHNVDVLRFTGTVDPRSLRPGSTVASTQVANLRVESRGRGQAGEAQSIGWLSRFFLNVMPF</sequence>
<comment type="similarity">
    <text evidence="3 9">Belongs to the FlgH family.</text>
</comment>
<evidence type="ECO:0000256" key="5">
    <source>
        <dbReference type="ARBA" id="ARBA00022729"/>
    </source>
</evidence>
<name>A0ABW5ULE8_9BURK</name>
<evidence type="ECO:0000256" key="2">
    <source>
        <dbReference type="ARBA" id="ARBA00004370"/>
    </source>
</evidence>
<comment type="subunit">
    <text evidence="4 9">The basal body constitutes a major portion of the flagellar organelle and consists of four rings (L,P,S, and M) mounted on a central rod.</text>
</comment>
<evidence type="ECO:0000256" key="4">
    <source>
        <dbReference type="ARBA" id="ARBA00011439"/>
    </source>
</evidence>
<evidence type="ECO:0000256" key="8">
    <source>
        <dbReference type="ARBA" id="ARBA00023237"/>
    </source>
</evidence>
<keyword evidence="7 9" id="KW-0975">Bacterial flagellum</keyword>
<evidence type="ECO:0000256" key="7">
    <source>
        <dbReference type="ARBA" id="ARBA00023143"/>
    </source>
</evidence>
<dbReference type="PRINTS" id="PR01008">
    <property type="entry name" value="FLGLRINGFLGH"/>
</dbReference>
<comment type="caution">
    <text evidence="11">The sequence shown here is derived from an EMBL/GenBank/DDBJ whole genome shotgun (WGS) entry which is preliminary data.</text>
</comment>
<keyword evidence="8 9" id="KW-0998">Cell outer membrane</keyword>
<dbReference type="HAMAP" id="MF_00415">
    <property type="entry name" value="FlgH"/>
    <property type="match status" value="1"/>
</dbReference>